<sequence length="115" mass="12624">MKLSSISGLTCPVADLDRTVAFYQDLGFRIGKQDATQATCYVNWFWITFTAADGPVQAPTGPVVHVKVENLDEAYQELVAAGHKPESEPTKRSGGGTEFSLHDPDGYELVLFFKK</sequence>
<dbReference type="CDD" id="cd06587">
    <property type="entry name" value="VOC"/>
    <property type="match status" value="1"/>
</dbReference>
<proteinExistence type="predicted"/>
<protein>
    <recommendedName>
        <fullName evidence="2">VOC domain-containing protein</fullName>
    </recommendedName>
</protein>
<dbReference type="AlphaFoldDB" id="A0A2X0K5K4"/>
<gene>
    <name evidence="3" type="ORF">DN069_16140</name>
</gene>
<feature type="domain" description="VOC" evidence="2">
    <location>
        <begin position="5"/>
        <end position="114"/>
    </location>
</feature>
<evidence type="ECO:0000256" key="1">
    <source>
        <dbReference type="SAM" id="MobiDB-lite"/>
    </source>
</evidence>
<name>A0A2X0K5K4_9ACTN</name>
<dbReference type="OrthoDB" id="3428042at2"/>
<dbReference type="InterPro" id="IPR004360">
    <property type="entry name" value="Glyas_Fos-R_dOase_dom"/>
</dbReference>
<reference evidence="3 4" key="1">
    <citation type="submission" date="2018-06" db="EMBL/GenBank/DDBJ databases">
        <title>Streptacidiphilus pinicola sp. nov., isolated from pine grove soil.</title>
        <authorList>
            <person name="Roh S.G."/>
            <person name="Park S."/>
            <person name="Kim M.-K."/>
            <person name="Yun B.-R."/>
            <person name="Park J."/>
            <person name="Kim M.J."/>
            <person name="Kim Y.S."/>
            <person name="Kim S.B."/>
        </authorList>
    </citation>
    <scope>NUCLEOTIDE SEQUENCE [LARGE SCALE GENOMIC DNA]</scope>
    <source>
        <strain evidence="3 4">MMS16-CNU450</strain>
    </source>
</reference>
<accession>A0A2X0K5K4</accession>
<evidence type="ECO:0000259" key="2">
    <source>
        <dbReference type="PROSITE" id="PS51819"/>
    </source>
</evidence>
<dbReference type="Pfam" id="PF00903">
    <property type="entry name" value="Glyoxalase"/>
    <property type="match status" value="1"/>
</dbReference>
<dbReference type="PANTHER" id="PTHR36503">
    <property type="entry name" value="BLR2520 PROTEIN"/>
    <property type="match status" value="1"/>
</dbReference>
<dbReference type="PANTHER" id="PTHR36503:SF3">
    <property type="entry name" value="BLR0126 PROTEIN"/>
    <property type="match status" value="1"/>
</dbReference>
<dbReference type="EMBL" id="QKYN01000062">
    <property type="protein sequence ID" value="RAG84575.1"/>
    <property type="molecule type" value="Genomic_DNA"/>
</dbReference>
<dbReference type="RefSeq" id="WP_111501697.1">
    <property type="nucleotide sequence ID" value="NZ_QKYN01000062.1"/>
</dbReference>
<dbReference type="InterPro" id="IPR029068">
    <property type="entry name" value="Glyas_Bleomycin-R_OHBP_Dase"/>
</dbReference>
<keyword evidence="4" id="KW-1185">Reference proteome</keyword>
<comment type="caution">
    <text evidence="3">The sequence shown here is derived from an EMBL/GenBank/DDBJ whole genome shotgun (WGS) entry which is preliminary data.</text>
</comment>
<organism evidence="3 4">
    <name type="scientific">Streptacidiphilus pinicola</name>
    <dbReference type="NCBI Taxonomy" id="2219663"/>
    <lineage>
        <taxon>Bacteria</taxon>
        <taxon>Bacillati</taxon>
        <taxon>Actinomycetota</taxon>
        <taxon>Actinomycetes</taxon>
        <taxon>Kitasatosporales</taxon>
        <taxon>Streptomycetaceae</taxon>
        <taxon>Streptacidiphilus</taxon>
    </lineage>
</organism>
<dbReference type="Gene3D" id="3.10.180.10">
    <property type="entry name" value="2,3-Dihydroxybiphenyl 1,2-Dioxygenase, domain 1"/>
    <property type="match status" value="1"/>
</dbReference>
<evidence type="ECO:0000313" key="4">
    <source>
        <dbReference type="Proteomes" id="UP000248889"/>
    </source>
</evidence>
<feature type="region of interest" description="Disordered" evidence="1">
    <location>
        <begin position="81"/>
        <end position="103"/>
    </location>
</feature>
<dbReference type="Proteomes" id="UP000248889">
    <property type="component" value="Unassembled WGS sequence"/>
</dbReference>
<dbReference type="InterPro" id="IPR037523">
    <property type="entry name" value="VOC_core"/>
</dbReference>
<evidence type="ECO:0000313" key="3">
    <source>
        <dbReference type="EMBL" id="RAG84575.1"/>
    </source>
</evidence>
<dbReference type="SUPFAM" id="SSF54593">
    <property type="entry name" value="Glyoxalase/Bleomycin resistance protein/Dihydroxybiphenyl dioxygenase"/>
    <property type="match status" value="1"/>
</dbReference>
<dbReference type="PROSITE" id="PS51819">
    <property type="entry name" value="VOC"/>
    <property type="match status" value="1"/>
</dbReference>